<accession>A9D8H4</accession>
<dbReference type="AlphaFoldDB" id="A9D8H4"/>
<reference evidence="1 2" key="2">
    <citation type="submission" date="2012-06" db="EMBL/GenBank/DDBJ databases">
        <authorList>
            <person name="Fiebig A."/>
        </authorList>
    </citation>
    <scope>NUCLEOTIDE SEQUENCE [LARGE SCALE GENOMIC DNA]</scope>
    <source>
        <strain evidence="1 2">DFL-43</strain>
    </source>
</reference>
<reference evidence="1 2" key="1">
    <citation type="submission" date="2007-10" db="EMBL/GenBank/DDBJ databases">
        <authorList>
            <person name="Wagner-Dobler I."/>
            <person name="Ferriera S."/>
            <person name="Johnson J."/>
            <person name="Kravitz S."/>
            <person name="Beeson K."/>
            <person name="Sutton G."/>
            <person name="Rogers Y.-H."/>
            <person name="Friedman R."/>
            <person name="Frazier M."/>
            <person name="Venter J.C."/>
        </authorList>
    </citation>
    <scope>NUCLEOTIDE SEQUENCE [LARGE SCALE GENOMIC DNA]</scope>
    <source>
        <strain evidence="1 2">DFL-43</strain>
    </source>
</reference>
<evidence type="ECO:0000313" key="1">
    <source>
        <dbReference type="EMBL" id="EDQ33296.1"/>
    </source>
</evidence>
<evidence type="ECO:0000313" key="2">
    <source>
        <dbReference type="Proteomes" id="UP000004291"/>
    </source>
</evidence>
<dbReference type="OrthoDB" id="8254630at2"/>
<dbReference type="STRING" id="411684.HPDFL43_17511"/>
<dbReference type="EMBL" id="ABIA03000004">
    <property type="protein sequence ID" value="EDQ33296.1"/>
    <property type="molecule type" value="Genomic_DNA"/>
</dbReference>
<protein>
    <submittedName>
        <fullName evidence="1">Uncharacterized protein</fullName>
    </submittedName>
</protein>
<keyword evidence="2" id="KW-1185">Reference proteome</keyword>
<dbReference type="RefSeq" id="WP_007199253.1">
    <property type="nucleotide sequence ID" value="NZ_CM002917.1"/>
</dbReference>
<gene>
    <name evidence="1" type="ORF">HPDFL43_17511</name>
</gene>
<sequence length="282" mass="31850">MTYQRSLEKLLGMETAEEAETSWNLLCKRVRKAGLESSGLAKLLKCSNWTPCLTEACPKCRRRLRVNLVGESCRLDLPNASFIRASLVPDGMTWAPGTLGEVYLTRVIQNVRKRIERSDLADKIIVGGLDVSHNSLANIVKAWQGQLYLLVNSDDKRRVEKEIRVTFEFGSSAHRPISVASVKDGDFLKCLTYSYKNEFYQRSSYLEKRLKKDGTPRMRTSPQALSVAQSLELATWFADYAVGSRLILRNIKRVTPPQSPKLILQLKKPIVGKRSACRQGDD</sequence>
<comment type="caution">
    <text evidence="1">The sequence shown here is derived from an EMBL/GenBank/DDBJ whole genome shotgun (WGS) entry which is preliminary data.</text>
</comment>
<dbReference type="HOGENOM" id="CLU_986159_0_0_5"/>
<name>A9D8H4_HOEPD</name>
<dbReference type="Proteomes" id="UP000004291">
    <property type="component" value="Chromosome"/>
</dbReference>
<organism evidence="1 2">
    <name type="scientific">Hoeflea phototrophica (strain DSM 17068 / NCIMB 14078 / DFL-43)</name>
    <dbReference type="NCBI Taxonomy" id="411684"/>
    <lineage>
        <taxon>Bacteria</taxon>
        <taxon>Pseudomonadati</taxon>
        <taxon>Pseudomonadota</taxon>
        <taxon>Alphaproteobacteria</taxon>
        <taxon>Hyphomicrobiales</taxon>
        <taxon>Rhizobiaceae</taxon>
        <taxon>Hoeflea</taxon>
    </lineage>
</organism>
<proteinExistence type="predicted"/>